<reference evidence="3" key="1">
    <citation type="submission" date="2016-10" db="EMBL/GenBank/DDBJ databases">
        <authorList>
            <person name="Varghese N."/>
            <person name="Submissions S."/>
        </authorList>
    </citation>
    <scope>NUCLEOTIDE SEQUENCE [LARGE SCALE GENOMIC DNA]</scope>
    <source>
        <strain evidence="3">DSM 15363</strain>
    </source>
</reference>
<feature type="domain" description="Helicase ATP-binding" evidence="1">
    <location>
        <begin position="2"/>
        <end position="228"/>
    </location>
</feature>
<dbReference type="AlphaFoldDB" id="A0A1G8FGF5"/>
<dbReference type="SMART" id="SM00487">
    <property type="entry name" value="DEXDc"/>
    <property type="match status" value="1"/>
</dbReference>
<dbReference type="RefSeq" id="WP_092468444.1">
    <property type="nucleotide sequence ID" value="NZ_FNCZ01000004.1"/>
</dbReference>
<evidence type="ECO:0000313" key="2">
    <source>
        <dbReference type="EMBL" id="SDH81241.1"/>
    </source>
</evidence>
<protein>
    <submittedName>
        <fullName evidence="2">Type III restriction enzyme</fullName>
    </submittedName>
</protein>
<sequence length="813" mass="95123">MSKFSPLNFQKKAIDKLTSTFIRLWENTQTQRHLVFKSPTGSGKTFMVSNFVHGLNALPNWDYDKAFIWITFSDDLAMQSKVKFQEYFDSNLENGLLTVNDFKQGKFHKNDILFINWQKLVSTSADNRVLRRPDDEILLKEQGFYFEDLIENTHKENREIILIVDESHISSRTTLAQNIIDIINPKVILNVSATPSYIPNRDEEDEGLAGYVRVNRDDVVAEGLIKEKIAVQTEEDLKKYPNKDQDELLLELGIERQLVLKDEFKILGKDINPLVLIQLPNDDNKSSDRNEKTKETVVLDYLAKKGIDTERKVALWFDGKQKNMDFITHNESDVDFMLFKQAAGTGWDCPRAHILVMFREINSASFYTQTIGRILRMPEPNSKDDYKNNPNLRTGYLFTNYKRNDIEIPDQTTNNKPFIYTSKRKDDIENIEGLYSDFVSRVDYGDLGHAVKFQMSFLSSFNNFFDVEEKDHPITIREKIVSKGVDINPTITNKLIVDAVFTDYDKINLDYTTKGHEEEYDISRNDVEKLFNFYCYQLLTEQTETEAKVSNVSRSWSPLKSAFRVWFKSIFDQDSNLYYRILINDLNKEQSSVFREALTKTLKTYYPIKKAFLEKRKTEIEEREAPLFVIREEYTFTDDYAELTKDEGTSSLSIVQPFYLKKQYNGRVNELKFLNYLEQQKDKIDWWFKNGDAGKEYYCLKYFNTGKKEEALFYPDWIIKFKDGRVGIFDTKSGNTAQNPEGRAVGLANKLIALNKEGGKYIGGLVVLENNQWYYFNNEKYLKEHTVDNKVNFDYDYTPGKLTQHWKLFSEIF</sequence>
<dbReference type="InterPro" id="IPR006935">
    <property type="entry name" value="Helicase/UvrB_N"/>
</dbReference>
<dbReference type="Gene3D" id="3.40.50.300">
    <property type="entry name" value="P-loop containing nucleotide triphosphate hydrolases"/>
    <property type="match status" value="2"/>
</dbReference>
<name>A0A1G8FGF5_9FLAO</name>
<dbReference type="Pfam" id="PF04851">
    <property type="entry name" value="ResIII"/>
    <property type="match status" value="1"/>
</dbReference>
<dbReference type="STRING" id="262004.SAMN04489796_104248"/>
<dbReference type="GO" id="GO:0005524">
    <property type="term" value="F:ATP binding"/>
    <property type="evidence" value="ECO:0007669"/>
    <property type="project" value="InterPro"/>
</dbReference>
<keyword evidence="3" id="KW-1185">Reference proteome</keyword>
<dbReference type="OrthoDB" id="9804145at2"/>
<dbReference type="SUPFAM" id="SSF52540">
    <property type="entry name" value="P-loop containing nucleoside triphosphate hydrolases"/>
    <property type="match status" value="2"/>
</dbReference>
<dbReference type="CDD" id="cd18785">
    <property type="entry name" value="SF2_C"/>
    <property type="match status" value="1"/>
</dbReference>
<dbReference type="Proteomes" id="UP000199492">
    <property type="component" value="Unassembled WGS sequence"/>
</dbReference>
<evidence type="ECO:0000313" key="3">
    <source>
        <dbReference type="Proteomes" id="UP000199492"/>
    </source>
</evidence>
<gene>
    <name evidence="2" type="ORF">SAMN04489796_104248</name>
</gene>
<dbReference type="EMBL" id="FNCZ01000004">
    <property type="protein sequence ID" value="SDH81241.1"/>
    <property type="molecule type" value="Genomic_DNA"/>
</dbReference>
<evidence type="ECO:0000259" key="1">
    <source>
        <dbReference type="SMART" id="SM00487"/>
    </source>
</evidence>
<dbReference type="InterPro" id="IPR027417">
    <property type="entry name" value="P-loop_NTPase"/>
</dbReference>
<dbReference type="GO" id="GO:0003677">
    <property type="term" value="F:DNA binding"/>
    <property type="evidence" value="ECO:0007669"/>
    <property type="project" value="InterPro"/>
</dbReference>
<accession>A0A1G8FGF5</accession>
<dbReference type="InterPro" id="IPR014001">
    <property type="entry name" value="Helicase_ATP-bd"/>
</dbReference>
<proteinExistence type="predicted"/>
<organism evidence="2 3">
    <name type="scientific">Winogradskyella thalassocola</name>
    <dbReference type="NCBI Taxonomy" id="262004"/>
    <lineage>
        <taxon>Bacteria</taxon>
        <taxon>Pseudomonadati</taxon>
        <taxon>Bacteroidota</taxon>
        <taxon>Flavobacteriia</taxon>
        <taxon>Flavobacteriales</taxon>
        <taxon>Flavobacteriaceae</taxon>
        <taxon>Winogradskyella</taxon>
    </lineage>
</organism>
<dbReference type="GO" id="GO:0016787">
    <property type="term" value="F:hydrolase activity"/>
    <property type="evidence" value="ECO:0007669"/>
    <property type="project" value="InterPro"/>
</dbReference>